<dbReference type="EMBL" id="LJOD01000012">
    <property type="protein sequence ID" value="KPE50113.1"/>
    <property type="molecule type" value="Genomic_DNA"/>
</dbReference>
<dbReference type="AlphaFoldDB" id="A0A0N0IV05"/>
<dbReference type="PATRIC" id="fig|253.9.peg.1313"/>
<protein>
    <submittedName>
        <fullName evidence="1">Uncharacterized protein</fullName>
    </submittedName>
</protein>
<dbReference type="RefSeq" id="WP_062701497.1">
    <property type="nucleotide sequence ID" value="NZ_LJOD01000012.1"/>
</dbReference>
<reference evidence="1 2" key="1">
    <citation type="journal article" date="2015" name="Genom Data">
        <title>Draft genome sequence of a multidrug-resistant Chryseobacterium indologenes isolate from Malaysia.</title>
        <authorList>
            <person name="Yu C.Y."/>
            <person name="Ang G.Y."/>
            <person name="Cheng H.J."/>
            <person name="Cheong Y.M."/>
            <person name="Yin W.F."/>
            <person name="Chan K.G."/>
        </authorList>
    </citation>
    <scope>NUCLEOTIDE SEQUENCE [LARGE SCALE GENOMIC DNA]</scope>
    <source>
        <strain evidence="1 2">CI_885</strain>
    </source>
</reference>
<sequence length="174" mass="19697">MNHLELMVANLTMKKNIVGAFFVLLLNPLNAQFTDAKSLMSFSKSDFTSKIEILKKKGWVSDMPLRKTSKGKSITGYKKKTENGNYSVVLTKFTLPDSKKVVNITDLYFPYDDTFSKYFDELSTIYNFSGVQGMGEGAVGYSEKNLMILVKMSKDSYSSKWIQEIEITSVKDSK</sequence>
<reference evidence="2" key="2">
    <citation type="submission" date="2015-09" db="EMBL/GenBank/DDBJ databases">
        <title>Draft genome sequence of a multidrug-resistant Chryseobacterium indologenes isolate from Malaysia.</title>
        <authorList>
            <person name="Yu C.Y."/>
            <person name="Ang G.Y."/>
            <person name="Chan K.-G."/>
        </authorList>
    </citation>
    <scope>NUCLEOTIDE SEQUENCE [LARGE SCALE GENOMIC DNA]</scope>
    <source>
        <strain evidence="2">CI_885</strain>
    </source>
</reference>
<comment type="caution">
    <text evidence="1">The sequence shown here is derived from an EMBL/GenBank/DDBJ whole genome shotgun (WGS) entry which is preliminary data.</text>
</comment>
<organism evidence="1 2">
    <name type="scientific">Chryseobacterium indologenes</name>
    <name type="common">Flavobacterium indologenes</name>
    <dbReference type="NCBI Taxonomy" id="253"/>
    <lineage>
        <taxon>Bacteria</taxon>
        <taxon>Pseudomonadati</taxon>
        <taxon>Bacteroidota</taxon>
        <taxon>Flavobacteriia</taxon>
        <taxon>Flavobacteriales</taxon>
        <taxon>Weeksellaceae</taxon>
        <taxon>Chryseobacterium group</taxon>
        <taxon>Chryseobacterium</taxon>
    </lineage>
</organism>
<dbReference type="Proteomes" id="UP000037953">
    <property type="component" value="Unassembled WGS sequence"/>
</dbReference>
<evidence type="ECO:0000313" key="2">
    <source>
        <dbReference type="Proteomes" id="UP000037953"/>
    </source>
</evidence>
<accession>A0A0N0IV05</accession>
<evidence type="ECO:0000313" key="1">
    <source>
        <dbReference type="EMBL" id="KPE50113.1"/>
    </source>
</evidence>
<name>A0A0N0IV05_CHRID</name>
<gene>
    <name evidence="1" type="ORF">AOB46_16880</name>
</gene>
<proteinExistence type="predicted"/>